<organism evidence="1 2">
    <name type="scientific">Candidatus Roizmanbacteria bacterium RIFOXYD1_FULL_38_12</name>
    <dbReference type="NCBI Taxonomy" id="1802093"/>
    <lineage>
        <taxon>Bacteria</taxon>
        <taxon>Candidatus Roizmaniibacteriota</taxon>
    </lineage>
</organism>
<evidence type="ECO:0000313" key="2">
    <source>
        <dbReference type="Proteomes" id="UP000177050"/>
    </source>
</evidence>
<dbReference type="SFLD" id="SFLDS00003">
    <property type="entry name" value="Haloacid_Dehalogenase"/>
    <property type="match status" value="1"/>
</dbReference>
<evidence type="ECO:0008006" key="3">
    <source>
        <dbReference type="Google" id="ProtNLM"/>
    </source>
</evidence>
<evidence type="ECO:0000313" key="1">
    <source>
        <dbReference type="EMBL" id="OGK73286.1"/>
    </source>
</evidence>
<dbReference type="InterPro" id="IPR023198">
    <property type="entry name" value="PGP-like_dom2"/>
</dbReference>
<dbReference type="Pfam" id="PF13419">
    <property type="entry name" value="HAD_2"/>
    <property type="match status" value="1"/>
</dbReference>
<dbReference type="InterPro" id="IPR023214">
    <property type="entry name" value="HAD_sf"/>
</dbReference>
<dbReference type="Gene3D" id="3.40.50.1000">
    <property type="entry name" value="HAD superfamily/HAD-like"/>
    <property type="match status" value="1"/>
</dbReference>
<dbReference type="SUPFAM" id="SSF56784">
    <property type="entry name" value="HAD-like"/>
    <property type="match status" value="1"/>
</dbReference>
<dbReference type="PANTHER" id="PTHR43434">
    <property type="entry name" value="PHOSPHOGLYCOLATE PHOSPHATASE"/>
    <property type="match status" value="1"/>
</dbReference>
<dbReference type="SFLD" id="SFLDG01129">
    <property type="entry name" value="C1.5:_HAD__Beta-PGM__Phosphata"/>
    <property type="match status" value="1"/>
</dbReference>
<proteinExistence type="predicted"/>
<dbReference type="AlphaFoldDB" id="A0A1F7KZR1"/>
<reference evidence="1 2" key="1">
    <citation type="journal article" date="2016" name="Nat. Commun.">
        <title>Thousands of microbial genomes shed light on interconnected biogeochemical processes in an aquifer system.</title>
        <authorList>
            <person name="Anantharaman K."/>
            <person name="Brown C.T."/>
            <person name="Hug L.A."/>
            <person name="Sharon I."/>
            <person name="Castelle C.J."/>
            <person name="Probst A.J."/>
            <person name="Thomas B.C."/>
            <person name="Singh A."/>
            <person name="Wilkins M.J."/>
            <person name="Karaoz U."/>
            <person name="Brodie E.L."/>
            <person name="Williams K.H."/>
            <person name="Hubbard S.S."/>
            <person name="Banfield J.F."/>
        </authorList>
    </citation>
    <scope>NUCLEOTIDE SEQUENCE [LARGE SCALE GENOMIC DNA]</scope>
</reference>
<dbReference type="Proteomes" id="UP000177050">
    <property type="component" value="Unassembled WGS sequence"/>
</dbReference>
<sequence length="221" mass="25506">MIKLIIFDWDDVLTLNAKEGYYNCYRKTINELGVYLDEKELDKRIKKRWGQPYREEIKEILKERPELVNKACALYQQHKFGPTYLDKVKEVPGIDSLLKKLSKEYLLAVATANQPKILQKIYEKFSIPKVFCQIVTAYDEDVPPEKTKPHPHMLELILNKQKIKSSEALFVGDAENDVLMAKNAGIEPVVVLTGHLSKEQADKLGVKYVLPDVTKLEEILF</sequence>
<comment type="caution">
    <text evidence="1">The sequence shown here is derived from an EMBL/GenBank/DDBJ whole genome shotgun (WGS) entry which is preliminary data.</text>
</comment>
<name>A0A1F7KZR1_9BACT</name>
<dbReference type="InterPro" id="IPR041492">
    <property type="entry name" value="HAD_2"/>
</dbReference>
<protein>
    <recommendedName>
        <fullName evidence="3">HAD family hydrolase</fullName>
    </recommendedName>
</protein>
<dbReference type="InterPro" id="IPR036412">
    <property type="entry name" value="HAD-like_sf"/>
</dbReference>
<dbReference type="Gene3D" id="1.10.150.240">
    <property type="entry name" value="Putative phosphatase, domain 2"/>
    <property type="match status" value="1"/>
</dbReference>
<dbReference type="PANTHER" id="PTHR43434:SF1">
    <property type="entry name" value="PHOSPHOGLYCOLATE PHOSPHATASE"/>
    <property type="match status" value="1"/>
</dbReference>
<dbReference type="NCBIfam" id="TIGR01549">
    <property type="entry name" value="HAD-SF-IA-v1"/>
    <property type="match status" value="1"/>
</dbReference>
<dbReference type="InterPro" id="IPR006439">
    <property type="entry name" value="HAD-SF_hydro_IA"/>
</dbReference>
<gene>
    <name evidence="1" type="ORF">A3K52_00615</name>
</gene>
<dbReference type="EMBL" id="MGBR01000001">
    <property type="protein sequence ID" value="OGK73286.1"/>
    <property type="molecule type" value="Genomic_DNA"/>
</dbReference>
<dbReference type="InterPro" id="IPR050155">
    <property type="entry name" value="HAD-like_hydrolase_sf"/>
</dbReference>
<dbReference type="GO" id="GO:0006281">
    <property type="term" value="P:DNA repair"/>
    <property type="evidence" value="ECO:0007669"/>
    <property type="project" value="TreeGrafter"/>
</dbReference>
<dbReference type="GO" id="GO:0008967">
    <property type="term" value="F:phosphoglycolate phosphatase activity"/>
    <property type="evidence" value="ECO:0007669"/>
    <property type="project" value="TreeGrafter"/>
</dbReference>
<dbReference type="GO" id="GO:0005829">
    <property type="term" value="C:cytosol"/>
    <property type="evidence" value="ECO:0007669"/>
    <property type="project" value="TreeGrafter"/>
</dbReference>
<accession>A0A1F7KZR1</accession>